<dbReference type="Pfam" id="PF01391">
    <property type="entry name" value="Collagen"/>
    <property type="match status" value="1"/>
</dbReference>
<accession>A0ABV0ZPK6</accession>
<evidence type="ECO:0000313" key="4">
    <source>
        <dbReference type="EMBL" id="MEQ2307426.1"/>
    </source>
</evidence>
<keyword evidence="5" id="KW-1185">Reference proteome</keyword>
<organism evidence="4 5">
    <name type="scientific">Ameca splendens</name>
    <dbReference type="NCBI Taxonomy" id="208324"/>
    <lineage>
        <taxon>Eukaryota</taxon>
        <taxon>Metazoa</taxon>
        <taxon>Chordata</taxon>
        <taxon>Craniata</taxon>
        <taxon>Vertebrata</taxon>
        <taxon>Euteleostomi</taxon>
        <taxon>Actinopterygii</taxon>
        <taxon>Neopterygii</taxon>
        <taxon>Teleostei</taxon>
        <taxon>Neoteleostei</taxon>
        <taxon>Acanthomorphata</taxon>
        <taxon>Ovalentaria</taxon>
        <taxon>Atherinomorphae</taxon>
        <taxon>Cyprinodontiformes</taxon>
        <taxon>Goodeidae</taxon>
        <taxon>Ameca</taxon>
    </lineage>
</organism>
<feature type="compositionally biased region" description="Basic and acidic residues" evidence="3">
    <location>
        <begin position="221"/>
        <end position="231"/>
    </location>
</feature>
<gene>
    <name evidence="4" type="ORF">AMECASPLE_018076</name>
</gene>
<feature type="compositionally biased region" description="Basic and acidic residues" evidence="3">
    <location>
        <begin position="509"/>
        <end position="521"/>
    </location>
</feature>
<feature type="compositionally biased region" description="Gly residues" evidence="3">
    <location>
        <begin position="456"/>
        <end position="465"/>
    </location>
</feature>
<feature type="compositionally biased region" description="Basic residues" evidence="3">
    <location>
        <begin position="197"/>
        <end position="220"/>
    </location>
</feature>
<feature type="compositionally biased region" description="Low complexity" evidence="3">
    <location>
        <begin position="396"/>
        <end position="406"/>
    </location>
</feature>
<dbReference type="PANTHER" id="PTHR24023:SF1082">
    <property type="entry name" value="COLLAGEN TRIPLE HELIX REPEAT"/>
    <property type="match status" value="1"/>
</dbReference>
<sequence>MYDPSVCYENTSVKGFLMDKSTQHQVILQARSAAPLMKMEGVFWQGQYSGQPVDVPQNHKRAVCDLTVADRLALYDHVVGVLGQQNEAVSSKEDLYVDLVSKLQKGEEQNEPKSHLELMAEMRDYKRRRQSYRAKNVHITKKSYTEVIREVISVHSEELARQWKEEENEKQSSRSDHSPQGRWLDKRRSKSSESHHSHSKHHHSRERSHDKERKKKKKRKERDSRSPDGHHHDRKKKKKKDDRERENTMGASSDKVSLLSGLLMLVLCVISSLCQEDYSGYHSGEKHTYEESSAVDHYNNKGSRQPEHQPEPTQYYGEDQQLVEEDNDPNRVTMITEDVFPFATTTESHYAKEDTETMEVPFKYPGGPDTDTSEEESGGDAALGEEGPTECDCEPGEPGFAGFAGPKGSRGLQGQTGLPGIQGREGYKGAKGVRGRGGDRGPVGDAGPEGEEGASGFSGGMGEPGLQGDPGERGEIGLKGDIGMEGPRGGVGAAGETGPRGDPGPPGSREGKGIKGSRGDLGKQGSQGKDGPKGQTGAPGFPGDVGERGYTGYPGQIGPFGPHGPK</sequence>
<evidence type="ECO:0000256" key="3">
    <source>
        <dbReference type="SAM" id="MobiDB-lite"/>
    </source>
</evidence>
<feature type="non-terminal residue" evidence="4">
    <location>
        <position position="566"/>
    </location>
</feature>
<feature type="compositionally biased region" description="Gly residues" evidence="3">
    <location>
        <begin position="486"/>
        <end position="495"/>
    </location>
</feature>
<dbReference type="EMBL" id="JAHRIP010067219">
    <property type="protein sequence ID" value="MEQ2307426.1"/>
    <property type="molecule type" value="Genomic_DNA"/>
</dbReference>
<reference evidence="4 5" key="1">
    <citation type="submission" date="2021-06" db="EMBL/GenBank/DDBJ databases">
        <authorList>
            <person name="Palmer J.M."/>
        </authorList>
    </citation>
    <scope>NUCLEOTIDE SEQUENCE [LARGE SCALE GENOMIC DNA]</scope>
    <source>
        <strain evidence="4 5">AS_MEX2019</strain>
        <tissue evidence="4">Muscle</tissue>
    </source>
</reference>
<feature type="compositionally biased region" description="Basic and acidic residues" evidence="3">
    <location>
        <begin position="163"/>
        <end position="196"/>
    </location>
</feature>
<proteinExistence type="predicted"/>
<keyword evidence="2" id="KW-0964">Secreted</keyword>
<dbReference type="PANTHER" id="PTHR24023">
    <property type="entry name" value="COLLAGEN ALPHA"/>
    <property type="match status" value="1"/>
</dbReference>
<dbReference type="Proteomes" id="UP001469553">
    <property type="component" value="Unassembled WGS sequence"/>
</dbReference>
<keyword evidence="2" id="KW-0272">Extracellular matrix</keyword>
<dbReference type="InterPro" id="IPR008160">
    <property type="entry name" value="Collagen"/>
</dbReference>
<evidence type="ECO:0000256" key="1">
    <source>
        <dbReference type="ARBA" id="ARBA00004498"/>
    </source>
</evidence>
<comment type="caution">
    <text evidence="4">The sequence shown here is derived from an EMBL/GenBank/DDBJ whole genome shotgun (WGS) entry which is preliminary data.</text>
</comment>
<evidence type="ECO:0000313" key="5">
    <source>
        <dbReference type="Proteomes" id="UP001469553"/>
    </source>
</evidence>
<name>A0ABV0ZPK6_9TELE</name>
<dbReference type="InterPro" id="IPR050149">
    <property type="entry name" value="Collagen_superfamily"/>
</dbReference>
<feature type="region of interest" description="Disordered" evidence="3">
    <location>
        <begin position="351"/>
        <end position="566"/>
    </location>
</feature>
<feature type="region of interest" description="Disordered" evidence="3">
    <location>
        <begin position="163"/>
        <end position="256"/>
    </location>
</feature>
<evidence type="ECO:0000256" key="2">
    <source>
        <dbReference type="ARBA" id="ARBA00022530"/>
    </source>
</evidence>
<comment type="subcellular location">
    <subcellularLocation>
        <location evidence="1">Secreted</location>
        <location evidence="1">Extracellular space</location>
        <location evidence="1">Extracellular matrix</location>
    </subcellularLocation>
</comment>
<protein>
    <submittedName>
        <fullName evidence="4">Uncharacterized protein</fullName>
    </submittedName>
</protein>